<keyword evidence="3 6" id="KW-0418">Kinase</keyword>
<dbReference type="SUPFAM" id="SSF56112">
    <property type="entry name" value="Protein kinase-like (PK-like)"/>
    <property type="match status" value="1"/>
</dbReference>
<dbReference type="PANTHER" id="PTHR44329:SF288">
    <property type="entry name" value="MITOGEN-ACTIVATED PROTEIN KINASE KINASE KINASE 20"/>
    <property type="match status" value="1"/>
</dbReference>
<dbReference type="InterPro" id="IPR001245">
    <property type="entry name" value="Ser-Thr/Tyr_kinase_cat_dom"/>
</dbReference>
<evidence type="ECO:0000313" key="6">
    <source>
        <dbReference type="EMBL" id="RIA92861.1"/>
    </source>
</evidence>
<dbReference type="GO" id="GO:0004674">
    <property type="term" value="F:protein serine/threonine kinase activity"/>
    <property type="evidence" value="ECO:0007669"/>
    <property type="project" value="TreeGrafter"/>
</dbReference>
<gene>
    <name evidence="6" type="ORF">C1645_844563</name>
</gene>
<keyword evidence="4" id="KW-0067">ATP-binding</keyword>
<evidence type="ECO:0000256" key="3">
    <source>
        <dbReference type="ARBA" id="ARBA00022777"/>
    </source>
</evidence>
<dbReference type="AlphaFoldDB" id="A0A397TD25"/>
<dbReference type="GO" id="GO:0005524">
    <property type="term" value="F:ATP binding"/>
    <property type="evidence" value="ECO:0007669"/>
    <property type="project" value="UniProtKB-KW"/>
</dbReference>
<dbReference type="STRING" id="658196.A0A397TD25"/>
<dbReference type="InterPro" id="IPR051681">
    <property type="entry name" value="Ser/Thr_Kinases-Pseudokinases"/>
</dbReference>
<dbReference type="Gene3D" id="1.10.510.10">
    <property type="entry name" value="Transferase(Phosphotransferase) domain 1"/>
    <property type="match status" value="1"/>
</dbReference>
<evidence type="ECO:0000259" key="5">
    <source>
        <dbReference type="PROSITE" id="PS50011"/>
    </source>
</evidence>
<dbReference type="PANTHER" id="PTHR44329">
    <property type="entry name" value="SERINE/THREONINE-PROTEIN KINASE TNNI3K-RELATED"/>
    <property type="match status" value="1"/>
</dbReference>
<dbReference type="EMBL" id="QKYT01000115">
    <property type="protein sequence ID" value="RIA92861.1"/>
    <property type="molecule type" value="Genomic_DNA"/>
</dbReference>
<name>A0A397TD25_9GLOM</name>
<dbReference type="InterPro" id="IPR000719">
    <property type="entry name" value="Prot_kinase_dom"/>
</dbReference>
<proteinExistence type="predicted"/>
<dbReference type="PIRSF" id="PIRSF000654">
    <property type="entry name" value="Integrin-linked_kinase"/>
    <property type="match status" value="1"/>
</dbReference>
<protein>
    <submittedName>
        <fullName evidence="6">Kinase-like domain-containing protein</fullName>
    </submittedName>
</protein>
<dbReference type="InterPro" id="IPR011009">
    <property type="entry name" value="Kinase-like_dom_sf"/>
</dbReference>
<keyword evidence="1" id="KW-0808">Transferase</keyword>
<dbReference type="Proteomes" id="UP000265703">
    <property type="component" value="Unassembled WGS sequence"/>
</dbReference>
<keyword evidence="7" id="KW-1185">Reference proteome</keyword>
<evidence type="ECO:0000256" key="2">
    <source>
        <dbReference type="ARBA" id="ARBA00022741"/>
    </source>
</evidence>
<accession>A0A397TD25</accession>
<evidence type="ECO:0000313" key="7">
    <source>
        <dbReference type="Proteomes" id="UP000265703"/>
    </source>
</evidence>
<dbReference type="OrthoDB" id="4062651at2759"/>
<sequence>MISLKEWIDMKVEDGGSGIVNKANWIDGGIKVALKVLLNNSIDDNQKEKCLRELKLLRQVNHHPNINRFLGVTKGNLRKYLEINFPSLHWENKIQMASDITHGLKYLHSKQIIHRDLHAKNILVNNGNLMITDLGLSKHSAEIKSDSRLLGMPGYIEPQCYINHNYKQNEKSDIYSLGILFWEISTGKPPFSEISILGIIEGIREKPTENTPFEYQQLYENCWKNEPNQRPDIEEACRVLMQLKSQFNKNNHIKEIIHNFGDFKHQ</sequence>
<dbReference type="PROSITE" id="PS50011">
    <property type="entry name" value="PROTEIN_KINASE_DOM"/>
    <property type="match status" value="1"/>
</dbReference>
<evidence type="ECO:0000256" key="4">
    <source>
        <dbReference type="ARBA" id="ARBA00022840"/>
    </source>
</evidence>
<keyword evidence="2" id="KW-0547">Nucleotide-binding</keyword>
<evidence type="ECO:0000256" key="1">
    <source>
        <dbReference type="ARBA" id="ARBA00022679"/>
    </source>
</evidence>
<feature type="domain" description="Protein kinase" evidence="5">
    <location>
        <begin position="6"/>
        <end position="248"/>
    </location>
</feature>
<reference evidence="6 7" key="1">
    <citation type="submission" date="2018-06" db="EMBL/GenBank/DDBJ databases">
        <title>Comparative genomics reveals the genomic features of Rhizophagus irregularis, R. cerebriforme, R. diaphanum and Gigaspora rosea, and their symbiotic lifestyle signature.</title>
        <authorList>
            <person name="Morin E."/>
            <person name="San Clemente H."/>
            <person name="Chen E.C.H."/>
            <person name="De La Providencia I."/>
            <person name="Hainaut M."/>
            <person name="Kuo A."/>
            <person name="Kohler A."/>
            <person name="Murat C."/>
            <person name="Tang N."/>
            <person name="Roy S."/>
            <person name="Loubradou J."/>
            <person name="Henrissat B."/>
            <person name="Grigoriev I.V."/>
            <person name="Corradi N."/>
            <person name="Roux C."/>
            <person name="Martin F.M."/>
        </authorList>
    </citation>
    <scope>NUCLEOTIDE SEQUENCE [LARGE SCALE GENOMIC DNA]</scope>
    <source>
        <strain evidence="6 7">DAOM 227022</strain>
    </source>
</reference>
<comment type="caution">
    <text evidence="6">The sequence shown here is derived from an EMBL/GenBank/DDBJ whole genome shotgun (WGS) entry which is preliminary data.</text>
</comment>
<organism evidence="6 7">
    <name type="scientific">Glomus cerebriforme</name>
    <dbReference type="NCBI Taxonomy" id="658196"/>
    <lineage>
        <taxon>Eukaryota</taxon>
        <taxon>Fungi</taxon>
        <taxon>Fungi incertae sedis</taxon>
        <taxon>Mucoromycota</taxon>
        <taxon>Glomeromycotina</taxon>
        <taxon>Glomeromycetes</taxon>
        <taxon>Glomerales</taxon>
        <taxon>Glomeraceae</taxon>
        <taxon>Glomus</taxon>
    </lineage>
</organism>
<dbReference type="Pfam" id="PF07714">
    <property type="entry name" value="PK_Tyr_Ser-Thr"/>
    <property type="match status" value="1"/>
</dbReference>
<dbReference type="PRINTS" id="PR00109">
    <property type="entry name" value="TYRKINASE"/>
</dbReference>